<evidence type="ECO:0000313" key="3">
    <source>
        <dbReference type="Proteomes" id="UP000276133"/>
    </source>
</evidence>
<evidence type="ECO:0000313" key="2">
    <source>
        <dbReference type="EMBL" id="RNA36576.1"/>
    </source>
</evidence>
<accession>A0A3M7SLG8</accession>
<feature type="compositionally biased region" description="Basic and acidic residues" evidence="1">
    <location>
        <begin position="31"/>
        <end position="40"/>
    </location>
</feature>
<feature type="compositionally biased region" description="Polar residues" evidence="1">
    <location>
        <begin position="60"/>
        <end position="83"/>
    </location>
</feature>
<protein>
    <submittedName>
        <fullName evidence="2">Uncharacterized protein</fullName>
    </submittedName>
</protein>
<sequence length="348" mass="39681">MPTSMTQTTNLANDMYKKDGDTKTRANNFYHKRETNDTKSTKSSSGRNRDRESHHRHSYDLSSSNPKTSFHTTANGHNRSTIASKQSTTTKSNSNKNRPLSPSSAPHKESKYLDYESLLKQFEKLKLKADFFADKDPEFAAKLINLANKITKSAPKMDSSFYPNAFYSRSPAYSTHSNYPSSNIYSTFNSSNFSQFGHPHYPSQHHHTPPTNPPPPPPPRPPPIPPHVHRNSSNAKYPSEPSTSYFPNTNFSSFSYDNAQYPSSSHFNRQSSANAPQASTFDHNVYTQFFNYSYPNVDNSFKYSYSFAHERPEDLLLILEDPYDSNKLTVSLTNVNFCFIPEKMKFKK</sequence>
<feature type="region of interest" description="Disordered" evidence="1">
    <location>
        <begin position="1"/>
        <end position="109"/>
    </location>
</feature>
<reference evidence="2 3" key="1">
    <citation type="journal article" date="2018" name="Sci. Rep.">
        <title>Genomic signatures of local adaptation to the degree of environmental predictability in rotifers.</title>
        <authorList>
            <person name="Franch-Gras L."/>
            <person name="Hahn C."/>
            <person name="Garcia-Roger E.M."/>
            <person name="Carmona M.J."/>
            <person name="Serra M."/>
            <person name="Gomez A."/>
        </authorList>
    </citation>
    <scope>NUCLEOTIDE SEQUENCE [LARGE SCALE GENOMIC DNA]</scope>
    <source>
        <strain evidence="2">HYR1</strain>
    </source>
</reference>
<feature type="compositionally biased region" description="Pro residues" evidence="1">
    <location>
        <begin position="210"/>
        <end position="226"/>
    </location>
</feature>
<gene>
    <name evidence="2" type="ORF">BpHYR1_036302</name>
</gene>
<feature type="compositionally biased region" description="Polar residues" evidence="1">
    <location>
        <begin position="231"/>
        <end position="242"/>
    </location>
</feature>
<organism evidence="2 3">
    <name type="scientific">Brachionus plicatilis</name>
    <name type="common">Marine rotifer</name>
    <name type="synonym">Brachionus muelleri</name>
    <dbReference type="NCBI Taxonomy" id="10195"/>
    <lineage>
        <taxon>Eukaryota</taxon>
        <taxon>Metazoa</taxon>
        <taxon>Spiralia</taxon>
        <taxon>Gnathifera</taxon>
        <taxon>Rotifera</taxon>
        <taxon>Eurotatoria</taxon>
        <taxon>Monogononta</taxon>
        <taxon>Pseudotrocha</taxon>
        <taxon>Ploima</taxon>
        <taxon>Brachionidae</taxon>
        <taxon>Brachionus</taxon>
    </lineage>
</organism>
<evidence type="ECO:0000256" key="1">
    <source>
        <dbReference type="SAM" id="MobiDB-lite"/>
    </source>
</evidence>
<dbReference type="AlphaFoldDB" id="A0A3M7SLG8"/>
<proteinExistence type="predicted"/>
<feature type="region of interest" description="Disordered" evidence="1">
    <location>
        <begin position="196"/>
        <end position="242"/>
    </location>
</feature>
<comment type="caution">
    <text evidence="2">The sequence shown here is derived from an EMBL/GenBank/DDBJ whole genome shotgun (WGS) entry which is preliminary data.</text>
</comment>
<dbReference type="EMBL" id="REGN01001161">
    <property type="protein sequence ID" value="RNA36576.1"/>
    <property type="molecule type" value="Genomic_DNA"/>
</dbReference>
<feature type="compositionally biased region" description="Basic and acidic residues" evidence="1">
    <location>
        <begin position="15"/>
        <end position="24"/>
    </location>
</feature>
<keyword evidence="3" id="KW-1185">Reference proteome</keyword>
<dbReference type="Proteomes" id="UP000276133">
    <property type="component" value="Unassembled WGS sequence"/>
</dbReference>
<name>A0A3M7SLG8_BRAPC</name>
<feature type="compositionally biased region" description="Polar residues" evidence="1">
    <location>
        <begin position="1"/>
        <end position="12"/>
    </location>
</feature>
<feature type="compositionally biased region" description="Low complexity" evidence="1">
    <location>
        <begin position="84"/>
        <end position="97"/>
    </location>
</feature>